<accession>A0ABT3I6C7</accession>
<dbReference type="RefSeq" id="WP_264725060.1">
    <property type="nucleotide sequence ID" value="NZ_JAPDMX010000003.1"/>
</dbReference>
<evidence type="ECO:0000313" key="2">
    <source>
        <dbReference type="EMBL" id="MCW3171552.1"/>
    </source>
</evidence>
<evidence type="ECO:0000256" key="1">
    <source>
        <dbReference type="SAM" id="Phobius"/>
    </source>
</evidence>
<reference evidence="2" key="1">
    <citation type="submission" date="2022-10" db="EMBL/GenBank/DDBJ databases">
        <title>Shewanella flava sp. nov, isolated from the estuary of the Fenhe River into the Yellow River.</title>
        <authorList>
            <person name="Li Y."/>
        </authorList>
    </citation>
    <scope>NUCLEOTIDE SEQUENCE</scope>
    <source>
        <strain evidence="2">FYR11-62</strain>
    </source>
</reference>
<keyword evidence="3" id="KW-1185">Reference proteome</keyword>
<comment type="caution">
    <text evidence="2">The sequence shown here is derived from an EMBL/GenBank/DDBJ whole genome shotgun (WGS) entry which is preliminary data.</text>
</comment>
<protein>
    <recommendedName>
        <fullName evidence="4">DUF3955 domain-containing protein</fullName>
    </recommendedName>
</protein>
<sequence>MMKHKLLWCSGLLLIIGIAFGYIETRYYQYLDENNVLIESWFLPLSMLFVFLGCLGMFLFIIRAIWLILKKASSILSLIKGFNVRHY</sequence>
<dbReference type="Proteomes" id="UP001163714">
    <property type="component" value="Unassembled WGS sequence"/>
</dbReference>
<organism evidence="2 3">
    <name type="scientific">Shewanella subflava</name>
    <dbReference type="NCBI Taxonomy" id="2986476"/>
    <lineage>
        <taxon>Bacteria</taxon>
        <taxon>Pseudomonadati</taxon>
        <taxon>Pseudomonadota</taxon>
        <taxon>Gammaproteobacteria</taxon>
        <taxon>Alteromonadales</taxon>
        <taxon>Shewanellaceae</taxon>
        <taxon>Shewanella</taxon>
    </lineage>
</organism>
<feature type="transmembrane region" description="Helical" evidence="1">
    <location>
        <begin position="45"/>
        <end position="69"/>
    </location>
</feature>
<dbReference type="EMBL" id="JAPDMX010000003">
    <property type="protein sequence ID" value="MCW3171552.1"/>
    <property type="molecule type" value="Genomic_DNA"/>
</dbReference>
<keyword evidence="1" id="KW-1133">Transmembrane helix</keyword>
<keyword evidence="1" id="KW-0812">Transmembrane</keyword>
<proteinExistence type="predicted"/>
<gene>
    <name evidence="2" type="ORF">OHT75_03540</name>
</gene>
<name>A0ABT3I6C7_9GAMM</name>
<keyword evidence="1" id="KW-0472">Membrane</keyword>
<evidence type="ECO:0000313" key="3">
    <source>
        <dbReference type="Proteomes" id="UP001163714"/>
    </source>
</evidence>
<evidence type="ECO:0008006" key="4">
    <source>
        <dbReference type="Google" id="ProtNLM"/>
    </source>
</evidence>